<reference evidence="4 5" key="1">
    <citation type="submission" date="2016-10" db="EMBL/GenBank/DDBJ databases">
        <authorList>
            <person name="de Groot N.N."/>
        </authorList>
    </citation>
    <scope>NUCLEOTIDE SEQUENCE [LARGE SCALE GENOMIC DNA]</scope>
    <source>
        <strain evidence="4 5">DSM 26130</strain>
    </source>
</reference>
<organism evidence="4 5">
    <name type="scientific">Spirosoma endophyticum</name>
    <dbReference type="NCBI Taxonomy" id="662367"/>
    <lineage>
        <taxon>Bacteria</taxon>
        <taxon>Pseudomonadati</taxon>
        <taxon>Bacteroidota</taxon>
        <taxon>Cytophagia</taxon>
        <taxon>Cytophagales</taxon>
        <taxon>Cytophagaceae</taxon>
        <taxon>Spirosoma</taxon>
    </lineage>
</organism>
<gene>
    <name evidence="4" type="ORF">SAMN05216167_102502</name>
</gene>
<evidence type="ECO:0000259" key="2">
    <source>
        <dbReference type="Pfam" id="PF18962"/>
    </source>
</evidence>
<evidence type="ECO:0000259" key="3">
    <source>
        <dbReference type="Pfam" id="PF20009"/>
    </source>
</evidence>
<dbReference type="OrthoDB" id="9805017at2"/>
<dbReference type="InterPro" id="IPR013783">
    <property type="entry name" value="Ig-like_fold"/>
</dbReference>
<feature type="domain" description="GEVED" evidence="3">
    <location>
        <begin position="310"/>
        <end position="384"/>
    </location>
</feature>
<keyword evidence="5" id="KW-1185">Reference proteome</keyword>
<sequence length="760" mass="81963">MKNHTFLPSFSLTSLRYVPLIVALGLLTLCASEVQGQSFDFGDAPDSYKTLISSDGPRHKPYTSVYLGGSYGSTYDAESDGQPSSMADGDDTHDQNGNQVYNRSDEDGLVNGFGAVCVSKTSYKLQITVYNNSGADATVSAWIDLNKNGTFDDNERTQAVVPTTPSLTHYNGTLVTLVWNGLSGITEGWSYARLRVANNPAEVDKPTGLANSGEVEDYRVHLKDEYDFGDAPDSYGTLLKSNGARHMINNNVILLGPLDCSAEDDGQTSTLADADAGETSVGFPYKLTTAKTSFSALVNVLNTSGGNALLSGWIDFNRNGVFDANERAQAAIGVDTRNLVLNWTGLSGLTEGRTYARFRVATNADEVANPTGTANNGSVEDYTLMIEAPQYDYGDAPNSYGTSLSSNGPRHIYNDVVTNLALSDGVISNNIDTESDGQPSNQANGDDALATNSWLPVPFDDETGLVESPPLTTTSTSYSVTLSVKNQTGVDATLSGWIDFNQNGTFEANERAQATVPSSQDGGLTQVKLYWNALTNLTGGQTFMRFRIASNAAEVADPTGVASDGEVEDYSLIIVSVKRSPMPVNLVSFQGQWVENKGNQLSWVTSWEQNNDHFDIQRSSDAKSFESIGRMAGKGTTSATQSYAYIDDQSSPNEVVYYRLKQVDLDGTVTYSRIISIRQGLEAGLSLVIYPNPASEQVNLRLPTSHKVAGVRVFSVSGAQMMSQEGEVETLDIKPLPTGIYVIEVRTLSGNVLRQRFVKQ</sequence>
<feature type="region of interest" description="Disordered" evidence="1">
    <location>
        <begin position="76"/>
        <end position="105"/>
    </location>
</feature>
<accession>A0A1I1MG43</accession>
<dbReference type="RefSeq" id="WP_093824528.1">
    <property type="nucleotide sequence ID" value="NZ_FOLQ01000002.1"/>
</dbReference>
<dbReference type="Proteomes" id="UP000198598">
    <property type="component" value="Unassembled WGS sequence"/>
</dbReference>
<evidence type="ECO:0000256" key="1">
    <source>
        <dbReference type="SAM" id="MobiDB-lite"/>
    </source>
</evidence>
<feature type="domain" description="GEVED" evidence="3">
    <location>
        <begin position="139"/>
        <end position="220"/>
    </location>
</feature>
<dbReference type="Gene3D" id="2.60.40.10">
    <property type="entry name" value="Immunoglobulins"/>
    <property type="match status" value="1"/>
</dbReference>
<dbReference type="InterPro" id="IPR045474">
    <property type="entry name" value="GEVED"/>
</dbReference>
<feature type="region of interest" description="Disordered" evidence="1">
    <location>
        <begin position="430"/>
        <end position="453"/>
    </location>
</feature>
<dbReference type="EMBL" id="FOLQ01000002">
    <property type="protein sequence ID" value="SFC82058.1"/>
    <property type="molecule type" value="Genomic_DNA"/>
</dbReference>
<dbReference type="AlphaFoldDB" id="A0A1I1MG43"/>
<dbReference type="InterPro" id="IPR026444">
    <property type="entry name" value="Secre_tail"/>
</dbReference>
<dbReference type="STRING" id="662367.SAMN05216167_102502"/>
<name>A0A1I1MG43_9BACT</name>
<dbReference type="Pfam" id="PF18962">
    <property type="entry name" value="Por_Secre_tail"/>
    <property type="match status" value="1"/>
</dbReference>
<protein>
    <submittedName>
        <fullName evidence="4">Por secretion system C-terminal sorting domain-containing protein</fullName>
    </submittedName>
</protein>
<proteinExistence type="predicted"/>
<evidence type="ECO:0000313" key="5">
    <source>
        <dbReference type="Proteomes" id="UP000198598"/>
    </source>
</evidence>
<dbReference type="NCBIfam" id="TIGR04183">
    <property type="entry name" value="Por_Secre_tail"/>
    <property type="match status" value="1"/>
</dbReference>
<feature type="domain" description="Secretion system C-terminal sorting" evidence="2">
    <location>
        <begin position="689"/>
        <end position="755"/>
    </location>
</feature>
<feature type="domain" description="GEVED" evidence="3">
    <location>
        <begin position="494"/>
        <end position="572"/>
    </location>
</feature>
<dbReference type="Pfam" id="PF20009">
    <property type="entry name" value="GEVED"/>
    <property type="match status" value="3"/>
</dbReference>
<evidence type="ECO:0000313" key="4">
    <source>
        <dbReference type="EMBL" id="SFC82058.1"/>
    </source>
</evidence>